<dbReference type="InterPro" id="IPR037673">
    <property type="entry name" value="MSC/AndL"/>
</dbReference>
<evidence type="ECO:0000313" key="6">
    <source>
        <dbReference type="EMBL" id="KAF2272371.1"/>
    </source>
</evidence>
<keyword evidence="4 5" id="KW-0472">Membrane</keyword>
<dbReference type="SUPFAM" id="SSF81330">
    <property type="entry name" value="Gated mechanosensitive channel"/>
    <property type="match status" value="1"/>
</dbReference>
<comment type="subcellular location">
    <subcellularLocation>
        <location evidence="1">Membrane</location>
        <topology evidence="1">Multi-pass membrane protein</topology>
    </subcellularLocation>
</comment>
<dbReference type="GO" id="GO:0016020">
    <property type="term" value="C:membrane"/>
    <property type="evidence" value="ECO:0007669"/>
    <property type="project" value="UniProtKB-SubCell"/>
</dbReference>
<dbReference type="GeneID" id="54554944"/>
<evidence type="ECO:0000313" key="7">
    <source>
        <dbReference type="Proteomes" id="UP000800097"/>
    </source>
</evidence>
<keyword evidence="7" id="KW-1185">Reference proteome</keyword>
<name>A0A6A6J717_WESOR</name>
<proteinExistence type="predicted"/>
<dbReference type="AlphaFoldDB" id="A0A6A6J717"/>
<dbReference type="PANTHER" id="PTHR30266:SF2">
    <property type="entry name" value="LARGE-CONDUCTANCE MECHANOSENSITIVE CHANNEL"/>
    <property type="match status" value="1"/>
</dbReference>
<reference evidence="6" key="1">
    <citation type="journal article" date="2020" name="Stud. Mycol.">
        <title>101 Dothideomycetes genomes: a test case for predicting lifestyles and emergence of pathogens.</title>
        <authorList>
            <person name="Haridas S."/>
            <person name="Albert R."/>
            <person name="Binder M."/>
            <person name="Bloem J."/>
            <person name="Labutti K."/>
            <person name="Salamov A."/>
            <person name="Andreopoulos B."/>
            <person name="Baker S."/>
            <person name="Barry K."/>
            <person name="Bills G."/>
            <person name="Bluhm B."/>
            <person name="Cannon C."/>
            <person name="Castanera R."/>
            <person name="Culley D."/>
            <person name="Daum C."/>
            <person name="Ezra D."/>
            <person name="Gonzalez J."/>
            <person name="Henrissat B."/>
            <person name="Kuo A."/>
            <person name="Liang C."/>
            <person name="Lipzen A."/>
            <person name="Lutzoni F."/>
            <person name="Magnuson J."/>
            <person name="Mondo S."/>
            <person name="Nolan M."/>
            <person name="Ohm R."/>
            <person name="Pangilinan J."/>
            <person name="Park H.-J."/>
            <person name="Ramirez L."/>
            <person name="Alfaro M."/>
            <person name="Sun H."/>
            <person name="Tritt A."/>
            <person name="Yoshinaga Y."/>
            <person name="Zwiers L.-H."/>
            <person name="Turgeon B."/>
            <person name="Goodwin S."/>
            <person name="Spatafora J."/>
            <person name="Crous P."/>
            <person name="Grigoriev I."/>
        </authorList>
    </citation>
    <scope>NUCLEOTIDE SEQUENCE</scope>
    <source>
        <strain evidence="6">CBS 379.55</strain>
    </source>
</reference>
<dbReference type="Gene3D" id="1.10.1200.120">
    <property type="entry name" value="Large-conductance mechanosensitive channel, MscL, domain 1"/>
    <property type="match status" value="1"/>
</dbReference>
<dbReference type="RefSeq" id="XP_033649910.1">
    <property type="nucleotide sequence ID" value="XM_033801769.1"/>
</dbReference>
<evidence type="ECO:0000256" key="1">
    <source>
        <dbReference type="ARBA" id="ARBA00004141"/>
    </source>
</evidence>
<keyword evidence="2 5" id="KW-0812">Transmembrane</keyword>
<dbReference type="GO" id="GO:0008381">
    <property type="term" value="F:mechanosensitive monoatomic ion channel activity"/>
    <property type="evidence" value="ECO:0007669"/>
    <property type="project" value="TreeGrafter"/>
</dbReference>
<keyword evidence="3 5" id="KW-1133">Transmembrane helix</keyword>
<evidence type="ECO:0000256" key="5">
    <source>
        <dbReference type="SAM" id="Phobius"/>
    </source>
</evidence>
<evidence type="ECO:0008006" key="8">
    <source>
        <dbReference type="Google" id="ProtNLM"/>
    </source>
</evidence>
<dbReference type="PANTHER" id="PTHR30266">
    <property type="entry name" value="MECHANOSENSITIVE CHANNEL MSCL"/>
    <property type="match status" value="1"/>
</dbReference>
<evidence type="ECO:0000256" key="4">
    <source>
        <dbReference type="ARBA" id="ARBA00023136"/>
    </source>
</evidence>
<feature type="transmembrane region" description="Helical" evidence="5">
    <location>
        <begin position="42"/>
        <end position="68"/>
    </location>
</feature>
<dbReference type="Proteomes" id="UP000800097">
    <property type="component" value="Unassembled WGS sequence"/>
</dbReference>
<dbReference type="OrthoDB" id="10010920at2759"/>
<dbReference type="Pfam" id="PF01741">
    <property type="entry name" value="MscL"/>
    <property type="match status" value="1"/>
</dbReference>
<dbReference type="InterPro" id="IPR036019">
    <property type="entry name" value="MscL_channel"/>
</dbReference>
<accession>A0A6A6J717</accession>
<evidence type="ECO:0000256" key="2">
    <source>
        <dbReference type="ARBA" id="ARBA00022692"/>
    </source>
</evidence>
<protein>
    <recommendedName>
        <fullName evidence="8">Gated mechanosensitive channel</fullName>
    </recommendedName>
</protein>
<gene>
    <name evidence="6" type="ORF">EI97DRAFT_470461</name>
</gene>
<dbReference type="EMBL" id="ML986522">
    <property type="protein sequence ID" value="KAF2272371.1"/>
    <property type="molecule type" value="Genomic_DNA"/>
</dbReference>
<sequence>MPRLDEHTQQYLRDAETGVLRGTERAWDSFTKFALRDNVLEVAAGLIIATAFTALTTSLITSIFLPLISLLPFLSHNLSLQFLTLRRGPAYNATLPSGYNTPAQALDDGAVVLAWGDFLDKVVRFFAIAGVLWVVALGYGREVGE</sequence>
<feature type="transmembrane region" description="Helical" evidence="5">
    <location>
        <begin position="122"/>
        <end position="140"/>
    </location>
</feature>
<evidence type="ECO:0000256" key="3">
    <source>
        <dbReference type="ARBA" id="ARBA00022989"/>
    </source>
</evidence>
<organism evidence="6 7">
    <name type="scientific">Westerdykella ornata</name>
    <dbReference type="NCBI Taxonomy" id="318751"/>
    <lineage>
        <taxon>Eukaryota</taxon>
        <taxon>Fungi</taxon>
        <taxon>Dikarya</taxon>
        <taxon>Ascomycota</taxon>
        <taxon>Pezizomycotina</taxon>
        <taxon>Dothideomycetes</taxon>
        <taxon>Pleosporomycetidae</taxon>
        <taxon>Pleosporales</taxon>
        <taxon>Sporormiaceae</taxon>
        <taxon>Westerdykella</taxon>
    </lineage>
</organism>